<dbReference type="GO" id="GO:0017004">
    <property type="term" value="P:cytochrome complex assembly"/>
    <property type="evidence" value="ECO:0007669"/>
    <property type="project" value="UniProtKB-KW"/>
</dbReference>
<dbReference type="EMBL" id="RQVQ01000008">
    <property type="protein sequence ID" value="RRJ91863.1"/>
    <property type="molecule type" value="Genomic_DNA"/>
</dbReference>
<comment type="caution">
    <text evidence="6">The sequence shown here is derived from an EMBL/GenBank/DDBJ whole genome shotgun (WGS) entry which is preliminary data.</text>
</comment>
<dbReference type="InterPro" id="IPR036249">
    <property type="entry name" value="Thioredoxin-like_sf"/>
</dbReference>
<dbReference type="GO" id="GO:0016491">
    <property type="term" value="F:oxidoreductase activity"/>
    <property type="evidence" value="ECO:0007669"/>
    <property type="project" value="InterPro"/>
</dbReference>
<keyword evidence="2" id="KW-0201">Cytochrome c-type biogenesis</keyword>
<dbReference type="SUPFAM" id="SSF52833">
    <property type="entry name" value="Thioredoxin-like"/>
    <property type="match status" value="1"/>
</dbReference>
<evidence type="ECO:0000256" key="2">
    <source>
        <dbReference type="ARBA" id="ARBA00022748"/>
    </source>
</evidence>
<dbReference type="GO" id="GO:0030313">
    <property type="term" value="C:cell envelope"/>
    <property type="evidence" value="ECO:0007669"/>
    <property type="project" value="UniProtKB-SubCell"/>
</dbReference>
<dbReference type="AlphaFoldDB" id="A0A3P3WGY0"/>
<sequence>MKKIIAFIFVLGLFACEKDSKTTEQTIISGTVTGATDGKFSITGNAFEKEITLNQDGTFTDTLSLPYSGTYQIQGANQSIYLEPNQTLNFVLDIENPDAITFTGDLAAENGYIVKKRAIRKEVLGTKRQDLYALDEKSYLDKVNDVTKKSTDLLNTSTFKSKNFKNLETKNIDYGKASLLQTYPVYHGYVTENESFVVSESFPKVDANINYDNAEDYNFSSAYRDLVQFNFDESVQDEVDKGGKNEDVLISKLKTIKSENIKNDLVEKSSYYVSLSSENLDGMYNAFLSLSTDETFKKDLTEKYNKLKLVTKGKPSPKFNYENHKGGTTSLDDLKGKYVYVDVWATWCGPCIAEIPALKEVEKKYHGKNIEFVSISVDDKKDYDKWKKFVTDKQLVGTQLYADNSWQSQFVQDYVIEGIPRFILIGPDGNIISGDAPRPSDEALIKLFDELKI</sequence>
<keyword evidence="4" id="KW-0676">Redox-active center</keyword>
<keyword evidence="3" id="KW-1015">Disulfide bond</keyword>
<gene>
    <name evidence="6" type="ORF">EG240_04705</name>
</gene>
<evidence type="ECO:0000256" key="3">
    <source>
        <dbReference type="ARBA" id="ARBA00023157"/>
    </source>
</evidence>
<evidence type="ECO:0000313" key="7">
    <source>
        <dbReference type="Proteomes" id="UP000275719"/>
    </source>
</evidence>
<keyword evidence="7" id="KW-1185">Reference proteome</keyword>
<dbReference type="PANTHER" id="PTHR42852">
    <property type="entry name" value="THIOL:DISULFIDE INTERCHANGE PROTEIN DSBE"/>
    <property type="match status" value="1"/>
</dbReference>
<dbReference type="GO" id="GO:0016209">
    <property type="term" value="F:antioxidant activity"/>
    <property type="evidence" value="ECO:0007669"/>
    <property type="project" value="InterPro"/>
</dbReference>
<dbReference type="Gene3D" id="3.40.30.10">
    <property type="entry name" value="Glutaredoxin"/>
    <property type="match status" value="1"/>
</dbReference>
<dbReference type="InterPro" id="IPR013766">
    <property type="entry name" value="Thioredoxin_domain"/>
</dbReference>
<dbReference type="PROSITE" id="PS51352">
    <property type="entry name" value="THIOREDOXIN_2"/>
    <property type="match status" value="1"/>
</dbReference>
<protein>
    <submittedName>
        <fullName evidence="6">TlpA family protein disulfide reductase</fullName>
    </submittedName>
</protein>
<feature type="domain" description="Thioredoxin" evidence="5">
    <location>
        <begin position="310"/>
        <end position="453"/>
    </location>
</feature>
<evidence type="ECO:0000256" key="1">
    <source>
        <dbReference type="ARBA" id="ARBA00004196"/>
    </source>
</evidence>
<dbReference type="CDD" id="cd02966">
    <property type="entry name" value="TlpA_like_family"/>
    <property type="match status" value="1"/>
</dbReference>
<dbReference type="PANTHER" id="PTHR42852:SF6">
    <property type="entry name" value="THIOL:DISULFIDE INTERCHANGE PROTEIN DSBE"/>
    <property type="match status" value="1"/>
</dbReference>
<proteinExistence type="predicted"/>
<evidence type="ECO:0000256" key="4">
    <source>
        <dbReference type="ARBA" id="ARBA00023284"/>
    </source>
</evidence>
<accession>A0A3P3WGY0</accession>
<organism evidence="6 7">
    <name type="scientific">Paenimyroides tangerinum</name>
    <dbReference type="NCBI Taxonomy" id="2488728"/>
    <lineage>
        <taxon>Bacteria</taxon>
        <taxon>Pseudomonadati</taxon>
        <taxon>Bacteroidota</taxon>
        <taxon>Flavobacteriia</taxon>
        <taxon>Flavobacteriales</taxon>
        <taxon>Flavobacteriaceae</taxon>
        <taxon>Paenimyroides</taxon>
    </lineage>
</organism>
<comment type="subcellular location">
    <subcellularLocation>
        <location evidence="1">Cell envelope</location>
    </subcellularLocation>
</comment>
<evidence type="ECO:0000313" key="6">
    <source>
        <dbReference type="EMBL" id="RRJ91863.1"/>
    </source>
</evidence>
<dbReference type="RefSeq" id="WP_125017956.1">
    <property type="nucleotide sequence ID" value="NZ_RQVQ01000008.1"/>
</dbReference>
<dbReference type="Proteomes" id="UP000275719">
    <property type="component" value="Unassembled WGS sequence"/>
</dbReference>
<reference evidence="6 7" key="1">
    <citation type="submission" date="2018-11" db="EMBL/GenBank/DDBJ databases">
        <title>Flavobacterium sp. nov., YIM 102701-2 draft genome.</title>
        <authorList>
            <person name="Li G."/>
            <person name="Jiang Y."/>
        </authorList>
    </citation>
    <scope>NUCLEOTIDE SEQUENCE [LARGE SCALE GENOMIC DNA]</scope>
    <source>
        <strain evidence="6 7">YIM 102701-2</strain>
    </source>
</reference>
<dbReference type="OrthoDB" id="743079at2"/>
<dbReference type="InterPro" id="IPR050553">
    <property type="entry name" value="Thioredoxin_ResA/DsbE_sf"/>
</dbReference>
<dbReference type="PROSITE" id="PS51257">
    <property type="entry name" value="PROKAR_LIPOPROTEIN"/>
    <property type="match status" value="1"/>
</dbReference>
<evidence type="ECO:0000259" key="5">
    <source>
        <dbReference type="PROSITE" id="PS51352"/>
    </source>
</evidence>
<dbReference type="Pfam" id="PF00578">
    <property type="entry name" value="AhpC-TSA"/>
    <property type="match status" value="1"/>
</dbReference>
<name>A0A3P3WGY0_9FLAO</name>
<dbReference type="InterPro" id="IPR000866">
    <property type="entry name" value="AhpC/TSA"/>
</dbReference>